<name>A0A6G6WJD5_9ACTN</name>
<dbReference type="SUPFAM" id="SSF52266">
    <property type="entry name" value="SGNH hydrolase"/>
    <property type="match status" value="1"/>
</dbReference>
<dbReference type="AlphaFoldDB" id="A0A6G6WJD5"/>
<dbReference type="RefSeq" id="WP_165237811.1">
    <property type="nucleotide sequence ID" value="NZ_CP049257.1"/>
</dbReference>
<dbReference type="Gene3D" id="3.40.50.1110">
    <property type="entry name" value="SGNH hydrolase"/>
    <property type="match status" value="1"/>
</dbReference>
<dbReference type="KEGG" id="nano:G5V58_23600"/>
<gene>
    <name evidence="1" type="ORF">G5V58_23600</name>
</gene>
<keyword evidence="2" id="KW-1185">Reference proteome</keyword>
<evidence type="ECO:0000313" key="2">
    <source>
        <dbReference type="Proteomes" id="UP000502996"/>
    </source>
</evidence>
<dbReference type="EMBL" id="CP049257">
    <property type="protein sequence ID" value="QIG45339.1"/>
    <property type="molecule type" value="Genomic_DNA"/>
</dbReference>
<organism evidence="1 2">
    <name type="scientific">Nocardioides anomalus</name>
    <dbReference type="NCBI Taxonomy" id="2712223"/>
    <lineage>
        <taxon>Bacteria</taxon>
        <taxon>Bacillati</taxon>
        <taxon>Actinomycetota</taxon>
        <taxon>Actinomycetes</taxon>
        <taxon>Propionibacteriales</taxon>
        <taxon>Nocardioidaceae</taxon>
        <taxon>Nocardioides</taxon>
    </lineage>
</organism>
<dbReference type="InterPro" id="IPR036514">
    <property type="entry name" value="SGNH_hydro_sf"/>
</dbReference>
<evidence type="ECO:0000313" key="1">
    <source>
        <dbReference type="EMBL" id="QIG45339.1"/>
    </source>
</evidence>
<reference evidence="1 2" key="1">
    <citation type="submission" date="2020-02" db="EMBL/GenBank/DDBJ databases">
        <title>Full genome sequence of Nocardioides sp. R-3366.</title>
        <authorList>
            <person name="Im W.-T."/>
        </authorList>
    </citation>
    <scope>NUCLEOTIDE SEQUENCE [LARGE SCALE GENOMIC DNA]</scope>
    <source>
        <strain evidence="1 2">R-3366</strain>
    </source>
</reference>
<dbReference type="Proteomes" id="UP000502996">
    <property type="component" value="Chromosome"/>
</dbReference>
<proteinExistence type="predicted"/>
<protein>
    <submittedName>
        <fullName evidence="1">Uncharacterized protein</fullName>
    </submittedName>
</protein>
<sequence>MRRYAALLLAVLTLGAGLVVVAGLGSVASSSPAADPALSARQCALAGRVHYPGQGCSRHHCVRGAFMTKEGHDAELCERAGRKGWAYGQPINSQRCRQLGRVWTGPINICASNPDRRHKVIRHAPQCLDPRATYVSQREVEGWYDECLSPRRLRQLSRVAKSDGISLPQAAKDRSAHNCDYRGGWVFVDGVCERRVGPPPASALGGTFMTGDSVSWRAWDDLRRRTDGWTLDLRPGRRLDELAGRLDWYRADHGDPDRVIIELGTNRRVGYTEDRFRATMATIPADTPVLMFLPFREPTRDNANLVAATQRYATWIKRLAADRPRTCLADWPSYASQHLSNLVDGEHPDRQHEDWYARYVVRAWDNCARQLGL</sequence>
<accession>A0A6G6WJD5</accession>